<keyword evidence="20" id="KW-1185">Reference proteome</keyword>
<keyword evidence="7 13" id="KW-1133">Transmembrane helix</keyword>
<keyword evidence="6" id="KW-0430">Lectin</keyword>
<dbReference type="InterPro" id="IPR046338">
    <property type="entry name" value="GAIN_dom_sf"/>
</dbReference>
<keyword evidence="8" id="KW-0297">G-protein coupled receptor</keyword>
<dbReference type="SUPFAM" id="SSF81321">
    <property type="entry name" value="Family A G protein-coupled receptor-like"/>
    <property type="match status" value="1"/>
</dbReference>
<feature type="domain" description="G-protein coupled receptors family 2 profile 1" evidence="16">
    <location>
        <begin position="400"/>
        <end position="478"/>
    </location>
</feature>
<feature type="transmembrane region" description="Helical" evidence="13">
    <location>
        <begin position="909"/>
        <end position="929"/>
    </location>
</feature>
<dbReference type="InterPro" id="IPR017981">
    <property type="entry name" value="GPCR_2-like_7TM"/>
</dbReference>
<evidence type="ECO:0000256" key="10">
    <source>
        <dbReference type="ARBA" id="ARBA00023157"/>
    </source>
</evidence>
<dbReference type="Pfam" id="PF16489">
    <property type="entry name" value="GAIN"/>
    <property type="match status" value="1"/>
</dbReference>
<evidence type="ECO:0000259" key="14">
    <source>
        <dbReference type="PROSITE" id="PS50041"/>
    </source>
</evidence>
<dbReference type="FunFam" id="1.20.1070.10:FF:000352">
    <property type="entry name" value="Latrophilin-like protein 1"/>
    <property type="match status" value="1"/>
</dbReference>
<dbReference type="SUPFAM" id="SSF56436">
    <property type="entry name" value="C-type lectin-like"/>
    <property type="match status" value="2"/>
</dbReference>
<dbReference type="Gene3D" id="3.10.100.10">
    <property type="entry name" value="Mannose-Binding Protein A, subunit A"/>
    <property type="match status" value="2"/>
</dbReference>
<dbReference type="PRINTS" id="PR00249">
    <property type="entry name" value="GPCRSECRETIN"/>
</dbReference>
<evidence type="ECO:0000256" key="13">
    <source>
        <dbReference type="SAM" id="Phobius"/>
    </source>
</evidence>
<dbReference type="CDD" id="cd00037">
    <property type="entry name" value="CLECT"/>
    <property type="match status" value="2"/>
</dbReference>
<keyword evidence="5" id="KW-0732">Signal</keyword>
<dbReference type="GO" id="GO:0030246">
    <property type="term" value="F:carbohydrate binding"/>
    <property type="evidence" value="ECO:0007669"/>
    <property type="project" value="UniProtKB-KW"/>
</dbReference>
<proteinExistence type="inferred from homology"/>
<evidence type="ECO:0000256" key="5">
    <source>
        <dbReference type="ARBA" id="ARBA00022729"/>
    </source>
</evidence>
<feature type="transmembrane region" description="Helical" evidence="13">
    <location>
        <begin position="871"/>
        <end position="888"/>
    </location>
</feature>
<dbReference type="InterPro" id="IPR001879">
    <property type="entry name" value="GPCR_2_extracellular_dom"/>
</dbReference>
<dbReference type="InterPro" id="IPR000922">
    <property type="entry name" value="Lectin_gal-bd_dom"/>
</dbReference>
<dbReference type="OrthoDB" id="1100386at2759"/>
<sequence>MRFQGTNMRYEEVGFIIVHNVTVWTAGHVVLNGSEQVYVWTRNNYTNEINFWQNGQPQMANECIEIDSQSMFREWILTNCSDNNYFFCSRPVEMDELENVQCMCNNGYRGSFCDQSSSVSEFDITMESQGIACANNEFEFSCPNGSSVYVDFAAYGNIGTSNQLCLISAPLELNVTYWEECVHPSSLQTMITMCQGHTHCRIKNFQSLFPDNPCLPTTPVTLQYRMRCLFKPMTKCPPNAVYENNRCYIPYTSEEPLSFYNAQIKCRKKGGQLAFSVDQIAQNEIATTVRKQTCNDRNACYWMGRPGSQKDSLLCECYYITSGKAYWNQESCNSTQQWICQFAPEVTNFKRIEIYDKFMMQHTISGGLSNDESGTFKSADIQSRYFYLVINLAVENMPIDCVISIQVSDDETTLRTKHSFCEEYEWNGVTVPRTLACTETKIPCPDSENIIGAATQKCSCESSEWEGKPSTINCTHKWIELLNQLIDSDELAEYVSREWAQFLQNSTKQILFGGDILGSIEFGEKLLSLAEIQYAVLDDREERNEKVIEFTEMYGEAGNELLSDYAITVWSTLPDDVRISKISSLISLLERSAALMAEFIIDKQKKIEYSNWAFEVQVKKPIPAVVHDNGKSRLIRRSDAVSFTNSITNAAFNESSGNVTFNFAQSPMLLMPPLKVLQRSTEIAVLLSTYNDSAPFAQPRSRLTPLSKSPLLLAYYLFKSVGALLYTNKTTIVNSLVIGASVNDPTNSIPLPDDYPVTFKFYHIRTSRVENPRCVFWDTSKNFAILMDITGFYDRDEKSVVNQVLNLITIIGCIFSIICLFLALLVFTCFRSLWSVRHMIHRNLCFCLLLAELVFVIGIDRTGNKMVCRAVAVALHYLFLAAFCWMLLEGYQLYLMLVQVFETDEGKTILYYLFAYGLPAVIVAVTAGISWSNYSTDQYCWLNVETSTIWAFAGPIAVVIISNIIFLGVALRVVLSVPNRHRSRTEQMLGWLKGSATLLCLLGITWIFGYLMIIQEARTVFAYIFTVLNCLQGVFIFIIHIILNDKVRLTLLRFLRVNICCSSHVDPASTPSILSSRQKLIDMMKNNDLSRASSQPPAGITNLGKEKISAQMDGTGSLTTMITYLDWKRKISSDSHSFPSDDSVNYDYEKKEALTVPADITMINDLSRKNSGIDKQKKSFPIRRKISYNNGDEKSVTISKTKQTKSIEKSTFIERF</sequence>
<protein>
    <submittedName>
        <fullName evidence="21">Latrophilin-3</fullName>
    </submittedName>
</protein>
<evidence type="ECO:0000256" key="6">
    <source>
        <dbReference type="ARBA" id="ARBA00022734"/>
    </source>
</evidence>
<dbReference type="Gene3D" id="2.60.120.740">
    <property type="match status" value="1"/>
</dbReference>
<dbReference type="PROSITE" id="PS50227">
    <property type="entry name" value="G_PROTEIN_RECEP_F2_3"/>
    <property type="match status" value="1"/>
</dbReference>
<name>A0A182DXE8_ONCOC</name>
<reference evidence="21" key="1">
    <citation type="submission" date="2016-06" db="UniProtKB">
        <authorList>
            <consortium name="WormBaseParasite"/>
        </authorList>
    </citation>
    <scope>IDENTIFICATION</scope>
</reference>
<comment type="similarity">
    <text evidence="2">Belongs to the G-protein coupled receptor 2 family. LN-TM7 subfamily.</text>
</comment>
<organism evidence="21">
    <name type="scientific">Onchocerca ochengi</name>
    <name type="common">Filarial nematode worm</name>
    <dbReference type="NCBI Taxonomy" id="42157"/>
    <lineage>
        <taxon>Eukaryota</taxon>
        <taxon>Metazoa</taxon>
        <taxon>Ecdysozoa</taxon>
        <taxon>Nematoda</taxon>
        <taxon>Chromadorea</taxon>
        <taxon>Rhabditida</taxon>
        <taxon>Spirurina</taxon>
        <taxon>Spiruromorpha</taxon>
        <taxon>Filarioidea</taxon>
        <taxon>Onchocercidae</taxon>
        <taxon>Onchocerca</taxon>
    </lineage>
</organism>
<dbReference type="InterPro" id="IPR001304">
    <property type="entry name" value="C-type_lectin-like"/>
</dbReference>
<comment type="subcellular location">
    <subcellularLocation>
        <location evidence="1">Cell membrane</location>
        <topology evidence="1">Multi-pass membrane protein</topology>
    </subcellularLocation>
</comment>
<keyword evidence="11" id="KW-0675">Receptor</keyword>
<dbReference type="GO" id="GO:0097264">
    <property type="term" value="P:self proteolysis"/>
    <property type="evidence" value="ECO:0007669"/>
    <property type="project" value="UniProtKB-ARBA"/>
</dbReference>
<evidence type="ECO:0000256" key="7">
    <source>
        <dbReference type="ARBA" id="ARBA00022989"/>
    </source>
</evidence>
<dbReference type="Pfam" id="PF02140">
    <property type="entry name" value="SUEL_Lectin"/>
    <property type="match status" value="1"/>
</dbReference>
<dbReference type="InterPro" id="IPR043159">
    <property type="entry name" value="Lectin_gal-bd_sf"/>
</dbReference>
<feature type="domain" description="GAIN-B" evidence="15">
    <location>
        <begin position="672"/>
        <end position="832"/>
    </location>
</feature>
<dbReference type="GO" id="GO:0004175">
    <property type="term" value="F:endopeptidase activity"/>
    <property type="evidence" value="ECO:0007669"/>
    <property type="project" value="UniProtKB-ARBA"/>
</dbReference>
<dbReference type="PROSITE" id="PS50228">
    <property type="entry name" value="SUEL_LECTIN"/>
    <property type="match status" value="1"/>
</dbReference>
<feature type="transmembrane region" description="Helical" evidence="13">
    <location>
        <begin position="996"/>
        <end position="1014"/>
    </location>
</feature>
<dbReference type="PROSITE" id="PS50041">
    <property type="entry name" value="C_TYPE_LECTIN_2"/>
    <property type="match status" value="1"/>
</dbReference>
<evidence type="ECO:0000313" key="20">
    <source>
        <dbReference type="Proteomes" id="UP000271087"/>
    </source>
</evidence>
<keyword evidence="4 13" id="KW-0812">Transmembrane</keyword>
<dbReference type="PROSITE" id="PS50261">
    <property type="entry name" value="G_PROTEIN_RECEP_F2_4"/>
    <property type="match status" value="1"/>
</dbReference>
<dbReference type="GO" id="GO:0004930">
    <property type="term" value="F:G protein-coupled receptor activity"/>
    <property type="evidence" value="ECO:0007669"/>
    <property type="project" value="UniProtKB-KW"/>
</dbReference>
<dbReference type="GO" id="GO:0005886">
    <property type="term" value="C:plasma membrane"/>
    <property type="evidence" value="ECO:0007669"/>
    <property type="project" value="UniProtKB-SubCell"/>
</dbReference>
<evidence type="ECO:0000256" key="11">
    <source>
        <dbReference type="ARBA" id="ARBA00023170"/>
    </source>
</evidence>
<keyword evidence="10" id="KW-1015">Disulfide bond</keyword>
<evidence type="ECO:0000256" key="8">
    <source>
        <dbReference type="ARBA" id="ARBA00023040"/>
    </source>
</evidence>
<dbReference type="Gene3D" id="4.10.1240.10">
    <property type="entry name" value="GPCR, family 2, extracellular hormone receptor domain"/>
    <property type="match status" value="1"/>
</dbReference>
<evidence type="ECO:0000259" key="17">
    <source>
        <dbReference type="PROSITE" id="PS50228"/>
    </source>
</evidence>
<evidence type="ECO:0000313" key="19">
    <source>
        <dbReference type="EMBL" id="VDK61905.1"/>
    </source>
</evidence>
<feature type="transmembrane region" description="Helical" evidence="13">
    <location>
        <begin position="949"/>
        <end position="975"/>
    </location>
</feature>
<evidence type="ECO:0000259" key="16">
    <source>
        <dbReference type="PROSITE" id="PS50227"/>
    </source>
</evidence>
<feature type="domain" description="G-protein coupled receptors family 2 profile 2" evidence="18">
    <location>
        <begin position="805"/>
        <end position="1044"/>
    </location>
</feature>
<feature type="transmembrane region" description="Helical" evidence="13">
    <location>
        <begin position="1020"/>
        <end position="1043"/>
    </location>
</feature>
<evidence type="ECO:0000256" key="2">
    <source>
        <dbReference type="ARBA" id="ARBA00010933"/>
    </source>
</evidence>
<evidence type="ECO:0000256" key="9">
    <source>
        <dbReference type="ARBA" id="ARBA00023136"/>
    </source>
</evidence>
<dbReference type="AlphaFoldDB" id="A0A182DXE8"/>
<keyword evidence="3" id="KW-1003">Cell membrane</keyword>
<evidence type="ECO:0000259" key="15">
    <source>
        <dbReference type="PROSITE" id="PS50221"/>
    </source>
</evidence>
<evidence type="ECO:0000256" key="12">
    <source>
        <dbReference type="ARBA" id="ARBA00023224"/>
    </source>
</evidence>
<dbReference type="PANTHER" id="PTHR12011:SF347">
    <property type="entry name" value="FI21270P1-RELATED"/>
    <property type="match status" value="1"/>
</dbReference>
<evidence type="ECO:0000256" key="1">
    <source>
        <dbReference type="ARBA" id="ARBA00004651"/>
    </source>
</evidence>
<feature type="transmembrane region" description="Helical" evidence="13">
    <location>
        <begin position="839"/>
        <end position="859"/>
    </location>
</feature>
<dbReference type="Gene3D" id="2.60.220.50">
    <property type="match status" value="1"/>
</dbReference>
<dbReference type="InterPro" id="IPR032471">
    <property type="entry name" value="AGRL2-4_GAIN_subdom_A"/>
</dbReference>
<dbReference type="PANTHER" id="PTHR12011">
    <property type="entry name" value="ADHESION G-PROTEIN COUPLED RECEPTOR"/>
    <property type="match status" value="1"/>
</dbReference>
<dbReference type="InterPro" id="IPR036445">
    <property type="entry name" value="GPCR_2_extracell_dom_sf"/>
</dbReference>
<dbReference type="InterPro" id="IPR016187">
    <property type="entry name" value="CTDL_fold"/>
</dbReference>
<dbReference type="InterPro" id="IPR048072">
    <property type="entry name" value="7tmB2_latrophilin-like"/>
</dbReference>
<evidence type="ECO:0000256" key="4">
    <source>
        <dbReference type="ARBA" id="ARBA00022692"/>
    </source>
</evidence>
<dbReference type="CDD" id="cd22840">
    <property type="entry name" value="Gal_Rha_Lectin_LAT2"/>
    <property type="match status" value="1"/>
</dbReference>
<dbReference type="CDD" id="cd15440">
    <property type="entry name" value="7tmB2_latrophilin-like_invertebrate"/>
    <property type="match status" value="1"/>
</dbReference>
<dbReference type="InterPro" id="IPR016186">
    <property type="entry name" value="C-type_lectin-like/link_sf"/>
</dbReference>
<keyword evidence="12" id="KW-0807">Transducer</keyword>
<evidence type="ECO:0000313" key="21">
    <source>
        <dbReference type="WBParaSite" id="nOo.2.0.1.t00324-RA"/>
    </source>
</evidence>
<dbReference type="Pfam" id="PF00002">
    <property type="entry name" value="7tm_2"/>
    <property type="match status" value="1"/>
</dbReference>
<evidence type="ECO:0000256" key="3">
    <source>
        <dbReference type="ARBA" id="ARBA00022475"/>
    </source>
</evidence>
<keyword evidence="9 13" id="KW-0472">Membrane</keyword>
<dbReference type="WBParaSite" id="nOo.2.0.1.t00324-RA">
    <property type="protein sequence ID" value="nOo.2.0.1.t00324-RA"/>
    <property type="gene ID" value="nOo.2.0.1.g00324"/>
</dbReference>
<dbReference type="InterPro" id="IPR057244">
    <property type="entry name" value="GAIN_B"/>
</dbReference>
<feature type="transmembrane region" description="Helical" evidence="13">
    <location>
        <begin position="804"/>
        <end position="827"/>
    </location>
</feature>
<dbReference type="STRING" id="42157.A0A182DXE8"/>
<evidence type="ECO:0000259" key="18">
    <source>
        <dbReference type="PROSITE" id="PS50261"/>
    </source>
</evidence>
<feature type="domain" description="SUEL-type lectin" evidence="17">
    <location>
        <begin position="132"/>
        <end position="229"/>
    </location>
</feature>
<feature type="domain" description="C-type lectin" evidence="14">
    <location>
        <begin position="11"/>
        <end position="89"/>
    </location>
</feature>
<dbReference type="Proteomes" id="UP000271087">
    <property type="component" value="Unassembled WGS sequence"/>
</dbReference>
<dbReference type="PROSITE" id="PS50221">
    <property type="entry name" value="GAIN_B"/>
    <property type="match status" value="1"/>
</dbReference>
<accession>A0A182DXE8</accession>
<reference evidence="19 20" key="2">
    <citation type="submission" date="2018-08" db="EMBL/GenBank/DDBJ databases">
        <authorList>
            <person name="Laetsch R D."/>
            <person name="Stevens L."/>
            <person name="Kumar S."/>
            <person name="Blaxter L. M."/>
        </authorList>
    </citation>
    <scope>NUCLEOTIDE SEQUENCE [LARGE SCALE GENOMIC DNA]</scope>
</reference>
<dbReference type="GO" id="GO:0007166">
    <property type="term" value="P:cell surface receptor signaling pathway"/>
    <property type="evidence" value="ECO:0007669"/>
    <property type="project" value="InterPro"/>
</dbReference>
<dbReference type="InterPro" id="IPR000832">
    <property type="entry name" value="GPCR_2_secretin-like"/>
</dbReference>
<dbReference type="EMBL" id="UYRW01000030">
    <property type="protein sequence ID" value="VDK61905.1"/>
    <property type="molecule type" value="Genomic_DNA"/>
</dbReference>
<dbReference type="Gene3D" id="1.20.1070.10">
    <property type="entry name" value="Rhodopsin 7-helix transmembrane proteins"/>
    <property type="match status" value="1"/>
</dbReference>
<gene>
    <name evidence="19" type="ORF">NOO_LOCUS324</name>
</gene>